<name>A0A1D3TQP3_9FIRM</name>
<dbReference type="Pfam" id="PF02481">
    <property type="entry name" value="DNA_processg_A"/>
    <property type="match status" value="1"/>
</dbReference>
<dbReference type="STRING" id="1619234.SAMN05421730_100366"/>
<evidence type="ECO:0000259" key="3">
    <source>
        <dbReference type="Pfam" id="PF02481"/>
    </source>
</evidence>
<evidence type="ECO:0000259" key="4">
    <source>
        <dbReference type="Pfam" id="PF17782"/>
    </source>
</evidence>
<sequence>MENEIRNRNEGRNRSDNSNRSDSSNRSDDSGMAMYWYWICNLPKITNSKIKRLLDCFGSPDEVFREDLKDLGKMGILKEEDIRRIEDSRRGWDLAQEYGEFCKLGMEFVHIGDDRYPERLRSLADRPYCLYVKGRLPEDIKPAVSIVGARACSEYGRRMAEEYGRELAASGVQIISGLARGIDGASHKGALLAGGSTFAVLGCGTDICYPEEHKRLYEDIPERGGIISEYPPGTMPLPYLFPARNRIISGLADIVLVIEAREKSGSLITADQALEQGHDVFALPGRVTDKLSCGCNRLIKQGAGIATSPADILAEFSLECKKNNENYIKTTNSLAKEENLVYSCLGLQPKNLDEILTEVKADIQQVLHVLLNLELKGYIEEISKNYYIIKR</sequence>
<evidence type="ECO:0000256" key="2">
    <source>
        <dbReference type="SAM" id="MobiDB-lite"/>
    </source>
</evidence>
<dbReference type="Gene3D" id="1.10.10.10">
    <property type="entry name" value="Winged helix-like DNA-binding domain superfamily/Winged helix DNA-binding domain"/>
    <property type="match status" value="1"/>
</dbReference>
<dbReference type="PANTHER" id="PTHR43022:SF1">
    <property type="entry name" value="PROTEIN SMF"/>
    <property type="match status" value="1"/>
</dbReference>
<dbReference type="Pfam" id="PF17782">
    <property type="entry name" value="WHD_DprA"/>
    <property type="match status" value="1"/>
</dbReference>
<dbReference type="SUPFAM" id="SSF102405">
    <property type="entry name" value="MCP/YpsA-like"/>
    <property type="match status" value="1"/>
</dbReference>
<dbReference type="NCBIfam" id="TIGR00732">
    <property type="entry name" value="dprA"/>
    <property type="match status" value="1"/>
</dbReference>
<feature type="domain" description="DprA winged helix" evidence="4">
    <location>
        <begin position="331"/>
        <end position="380"/>
    </location>
</feature>
<evidence type="ECO:0000256" key="1">
    <source>
        <dbReference type="ARBA" id="ARBA00006525"/>
    </source>
</evidence>
<reference evidence="5 6" key="1">
    <citation type="submission" date="2016-09" db="EMBL/GenBank/DDBJ databases">
        <authorList>
            <person name="Capua I."/>
            <person name="De Benedictis P."/>
            <person name="Joannis T."/>
            <person name="Lombin L.H."/>
            <person name="Cattoli G."/>
        </authorList>
    </citation>
    <scope>NUCLEOTIDE SEQUENCE [LARGE SCALE GENOMIC DNA]</scope>
    <source>
        <strain evidence="5 6">GluBS11</strain>
    </source>
</reference>
<dbReference type="GO" id="GO:0009294">
    <property type="term" value="P:DNA-mediated transformation"/>
    <property type="evidence" value="ECO:0007669"/>
    <property type="project" value="InterPro"/>
</dbReference>
<feature type="domain" description="Smf/DprA SLOG" evidence="3">
    <location>
        <begin position="108"/>
        <end position="316"/>
    </location>
</feature>
<proteinExistence type="inferred from homology"/>
<dbReference type="InterPro" id="IPR057666">
    <property type="entry name" value="DrpA_SLOG"/>
</dbReference>
<gene>
    <name evidence="5" type="ORF">SAMN05421730_100366</name>
</gene>
<dbReference type="Gene3D" id="3.40.50.450">
    <property type="match status" value="1"/>
</dbReference>
<dbReference type="PANTHER" id="PTHR43022">
    <property type="entry name" value="PROTEIN SMF"/>
    <property type="match status" value="1"/>
</dbReference>
<dbReference type="EMBL" id="FMKA01000003">
    <property type="protein sequence ID" value="SCP95945.1"/>
    <property type="molecule type" value="Genomic_DNA"/>
</dbReference>
<accession>A0A1D3TQP3</accession>
<dbReference type="InterPro" id="IPR036388">
    <property type="entry name" value="WH-like_DNA-bd_sf"/>
</dbReference>
<evidence type="ECO:0000313" key="5">
    <source>
        <dbReference type="EMBL" id="SCP95945.1"/>
    </source>
</evidence>
<keyword evidence="6" id="KW-1185">Reference proteome</keyword>
<comment type="similarity">
    <text evidence="1">Belongs to the DprA/Smf family.</text>
</comment>
<evidence type="ECO:0000313" key="6">
    <source>
        <dbReference type="Proteomes" id="UP000199315"/>
    </source>
</evidence>
<dbReference type="AlphaFoldDB" id="A0A1D3TQP3"/>
<dbReference type="Proteomes" id="UP000199315">
    <property type="component" value="Unassembled WGS sequence"/>
</dbReference>
<feature type="region of interest" description="Disordered" evidence="2">
    <location>
        <begin position="1"/>
        <end position="28"/>
    </location>
</feature>
<protein>
    <submittedName>
        <fullName evidence="5">DNA processing protein</fullName>
    </submittedName>
</protein>
<dbReference type="InterPro" id="IPR003488">
    <property type="entry name" value="DprA"/>
</dbReference>
<organism evidence="5 6">
    <name type="scientific">Anaerobium acetethylicum</name>
    <dbReference type="NCBI Taxonomy" id="1619234"/>
    <lineage>
        <taxon>Bacteria</taxon>
        <taxon>Bacillati</taxon>
        <taxon>Bacillota</taxon>
        <taxon>Clostridia</taxon>
        <taxon>Lachnospirales</taxon>
        <taxon>Lachnospiraceae</taxon>
        <taxon>Anaerobium</taxon>
    </lineage>
</organism>
<dbReference type="InterPro" id="IPR041614">
    <property type="entry name" value="DprA_WH"/>
</dbReference>